<keyword evidence="3" id="KW-0472">Membrane</keyword>
<evidence type="ECO:0000313" key="4">
    <source>
        <dbReference type="EMBL" id="CEK64697.1"/>
    </source>
</evidence>
<accession>A0A0B6Z8J5</accession>
<sequence length="415" mass="46971">AIMHQGNLLCCGSPAFLKRAIGIGFSLTVVKKEQDNGCRHIENNGLANLSNMETSTVVCNYIQSLCPEAVLLEQVGTDMTFKIPKDLSQMKIPFYQFFRQLDESSDHIGIASYGLSDTTIEEVFLNVTETADRANDSEVSNPAISTHDIATHVDSNDQTRSKLIFTEPTRTNHVYPRRKGATLVFSQIGALLLKRCHHYRRNWRILLTAVILPLIGLLISMGFSSVRMNDEDTQPLVLDPSIYGSGTNTFYRDSVNNMMSIKFMKTLTNSPVGIGTSCMKDWAADYFDKHTCVEESPWYNISKPFSIVGCPNFKQVYTNMPTEFSVLEKRVASDELLQNLDRQYIPSYLLRTFEEYKETRYGGWTFEAKQYGTPFDVDPYVWFSSKGYHAMPSFFNSLSNIVLRSQLPSDKVASE</sequence>
<feature type="non-terminal residue" evidence="4">
    <location>
        <position position="1"/>
    </location>
</feature>
<proteinExistence type="predicted"/>
<dbReference type="PANTHER" id="PTHR19229:SF36">
    <property type="entry name" value="ATP-BINDING CASSETTE SUB-FAMILY A MEMBER 2"/>
    <property type="match status" value="1"/>
</dbReference>
<feature type="non-terminal residue" evidence="4">
    <location>
        <position position="415"/>
    </location>
</feature>
<gene>
    <name evidence="4" type="primary">ORF52580</name>
</gene>
<feature type="transmembrane region" description="Helical" evidence="3">
    <location>
        <begin position="203"/>
        <end position="223"/>
    </location>
</feature>
<dbReference type="GO" id="GO:0140359">
    <property type="term" value="F:ABC-type transporter activity"/>
    <property type="evidence" value="ECO:0007669"/>
    <property type="project" value="InterPro"/>
</dbReference>
<evidence type="ECO:0000256" key="1">
    <source>
        <dbReference type="ARBA" id="ARBA00022448"/>
    </source>
</evidence>
<dbReference type="InterPro" id="IPR026082">
    <property type="entry name" value="ABCA"/>
</dbReference>
<dbReference type="GO" id="GO:0016020">
    <property type="term" value="C:membrane"/>
    <property type="evidence" value="ECO:0007669"/>
    <property type="project" value="InterPro"/>
</dbReference>
<dbReference type="GO" id="GO:0005319">
    <property type="term" value="F:lipid transporter activity"/>
    <property type="evidence" value="ECO:0007669"/>
    <property type="project" value="TreeGrafter"/>
</dbReference>
<dbReference type="EMBL" id="HACG01017832">
    <property type="protein sequence ID" value="CEK64697.1"/>
    <property type="molecule type" value="Transcribed_RNA"/>
</dbReference>
<keyword evidence="1" id="KW-0813">Transport</keyword>
<protein>
    <submittedName>
        <fullName evidence="4">Uncharacterized protein</fullName>
    </submittedName>
</protein>
<evidence type="ECO:0000256" key="3">
    <source>
        <dbReference type="SAM" id="Phobius"/>
    </source>
</evidence>
<dbReference type="AlphaFoldDB" id="A0A0B6Z8J5"/>
<evidence type="ECO:0000256" key="2">
    <source>
        <dbReference type="ARBA" id="ARBA00022737"/>
    </source>
</evidence>
<organism evidence="4">
    <name type="scientific">Arion vulgaris</name>
    <dbReference type="NCBI Taxonomy" id="1028688"/>
    <lineage>
        <taxon>Eukaryota</taxon>
        <taxon>Metazoa</taxon>
        <taxon>Spiralia</taxon>
        <taxon>Lophotrochozoa</taxon>
        <taxon>Mollusca</taxon>
        <taxon>Gastropoda</taxon>
        <taxon>Heterobranchia</taxon>
        <taxon>Euthyneura</taxon>
        <taxon>Panpulmonata</taxon>
        <taxon>Eupulmonata</taxon>
        <taxon>Stylommatophora</taxon>
        <taxon>Helicina</taxon>
        <taxon>Arionoidea</taxon>
        <taxon>Arionidae</taxon>
        <taxon>Arion</taxon>
    </lineage>
</organism>
<reference evidence="4" key="1">
    <citation type="submission" date="2014-12" db="EMBL/GenBank/DDBJ databases">
        <title>Insight into the proteome of Arion vulgaris.</title>
        <authorList>
            <person name="Aradska J."/>
            <person name="Bulat T."/>
            <person name="Smidak R."/>
            <person name="Sarate P."/>
            <person name="Gangsoo J."/>
            <person name="Sialana F."/>
            <person name="Bilban M."/>
            <person name="Lubec G."/>
        </authorList>
    </citation>
    <scope>NUCLEOTIDE SEQUENCE</scope>
    <source>
        <tissue evidence="4">Skin</tissue>
    </source>
</reference>
<keyword evidence="3" id="KW-0812">Transmembrane</keyword>
<name>A0A0B6Z8J5_9EUPU</name>
<keyword evidence="3" id="KW-1133">Transmembrane helix</keyword>
<dbReference type="PANTHER" id="PTHR19229">
    <property type="entry name" value="ATP-BINDING CASSETTE TRANSPORTER SUBFAMILY A ABCA"/>
    <property type="match status" value="1"/>
</dbReference>
<keyword evidence="2" id="KW-0677">Repeat</keyword>